<dbReference type="PANTHER" id="PTHR24032:SF76">
    <property type="entry name" value="EGF-LIKE DOMAIN-CONTAINING PROTEIN"/>
    <property type="match status" value="1"/>
</dbReference>
<keyword evidence="1 2" id="KW-1015">Disulfide bond</keyword>
<dbReference type="InParanoid" id="D8LCI8"/>
<organism evidence="4 5">
    <name type="scientific">Ectocarpus siliculosus</name>
    <name type="common">Brown alga</name>
    <name type="synonym">Conferva siliculosa</name>
    <dbReference type="NCBI Taxonomy" id="2880"/>
    <lineage>
        <taxon>Eukaryota</taxon>
        <taxon>Sar</taxon>
        <taxon>Stramenopiles</taxon>
        <taxon>Ochrophyta</taxon>
        <taxon>PX clade</taxon>
        <taxon>Phaeophyceae</taxon>
        <taxon>Ectocarpales</taxon>
        <taxon>Ectocarpaceae</taxon>
        <taxon>Ectocarpus</taxon>
    </lineage>
</organism>
<dbReference type="Gene3D" id="2.10.25.10">
    <property type="entry name" value="Laminin"/>
    <property type="match status" value="1"/>
</dbReference>
<protein>
    <recommendedName>
        <fullName evidence="3">EGF-like domain-containing protein</fullName>
    </recommendedName>
</protein>
<name>D8LCI8_ECTSI</name>
<reference evidence="4 5" key="1">
    <citation type="journal article" date="2010" name="Nature">
        <title>The Ectocarpus genome and the independent evolution of multicellularity in brown algae.</title>
        <authorList>
            <person name="Cock J.M."/>
            <person name="Sterck L."/>
            <person name="Rouze P."/>
            <person name="Scornet D."/>
            <person name="Allen A.E."/>
            <person name="Amoutzias G."/>
            <person name="Anthouard V."/>
            <person name="Artiguenave F."/>
            <person name="Aury J.M."/>
            <person name="Badger J.H."/>
            <person name="Beszteri B."/>
            <person name="Billiau K."/>
            <person name="Bonnet E."/>
            <person name="Bothwell J.H."/>
            <person name="Bowler C."/>
            <person name="Boyen C."/>
            <person name="Brownlee C."/>
            <person name="Carrano C.J."/>
            <person name="Charrier B."/>
            <person name="Cho G.Y."/>
            <person name="Coelho S.M."/>
            <person name="Collen J."/>
            <person name="Corre E."/>
            <person name="Da Silva C."/>
            <person name="Delage L."/>
            <person name="Delaroque N."/>
            <person name="Dittami S.M."/>
            <person name="Doulbeau S."/>
            <person name="Elias M."/>
            <person name="Farnham G."/>
            <person name="Gachon C.M."/>
            <person name="Gschloessl B."/>
            <person name="Heesch S."/>
            <person name="Jabbari K."/>
            <person name="Jubin C."/>
            <person name="Kawai H."/>
            <person name="Kimura K."/>
            <person name="Kloareg B."/>
            <person name="Kupper F.C."/>
            <person name="Lang D."/>
            <person name="Le Bail A."/>
            <person name="Leblanc C."/>
            <person name="Lerouge P."/>
            <person name="Lohr M."/>
            <person name="Lopez P.J."/>
            <person name="Martens C."/>
            <person name="Maumus F."/>
            <person name="Michel G."/>
            <person name="Miranda-Saavedra D."/>
            <person name="Morales J."/>
            <person name="Moreau H."/>
            <person name="Motomura T."/>
            <person name="Nagasato C."/>
            <person name="Napoli C.A."/>
            <person name="Nelson D.R."/>
            <person name="Nyvall-Collen P."/>
            <person name="Peters A.F."/>
            <person name="Pommier C."/>
            <person name="Potin P."/>
            <person name="Poulain J."/>
            <person name="Quesneville H."/>
            <person name="Read B."/>
            <person name="Rensing S.A."/>
            <person name="Ritter A."/>
            <person name="Rousvoal S."/>
            <person name="Samanta M."/>
            <person name="Samson G."/>
            <person name="Schroeder D.C."/>
            <person name="Segurens B."/>
            <person name="Strittmatter M."/>
            <person name="Tonon T."/>
            <person name="Tregear J.W."/>
            <person name="Valentin K."/>
            <person name="von Dassow P."/>
            <person name="Yamagishi T."/>
            <person name="Van de Peer Y."/>
            <person name="Wincker P."/>
        </authorList>
    </citation>
    <scope>NUCLEOTIDE SEQUENCE [LARGE SCALE GENOMIC DNA]</scope>
    <source>
        <strain evidence="5">Ec32 / CCAP1310/4</strain>
    </source>
</reference>
<dbReference type="InterPro" id="IPR000742">
    <property type="entry name" value="EGF"/>
</dbReference>
<keyword evidence="2" id="KW-0245">EGF-like domain</keyword>
<dbReference type="InterPro" id="IPR053331">
    <property type="entry name" value="EGF-like_comC"/>
</dbReference>
<dbReference type="Proteomes" id="UP000002630">
    <property type="component" value="Linkage Group LG09"/>
</dbReference>
<dbReference type="STRING" id="2880.D8LCI8"/>
<evidence type="ECO:0000256" key="1">
    <source>
        <dbReference type="ARBA" id="ARBA00023157"/>
    </source>
</evidence>
<dbReference type="Pfam" id="PF07974">
    <property type="entry name" value="EGF_2"/>
    <property type="match status" value="2"/>
</dbReference>
<evidence type="ECO:0000259" key="3">
    <source>
        <dbReference type="PROSITE" id="PS50026"/>
    </source>
</evidence>
<dbReference type="EMBL" id="FN647789">
    <property type="protein sequence ID" value="CBN79501.1"/>
    <property type="molecule type" value="Genomic_DNA"/>
</dbReference>
<keyword evidence="5" id="KW-1185">Reference proteome</keyword>
<feature type="domain" description="EGF-like" evidence="3">
    <location>
        <begin position="555"/>
        <end position="588"/>
    </location>
</feature>
<evidence type="ECO:0000256" key="2">
    <source>
        <dbReference type="PROSITE-ProRule" id="PRU00076"/>
    </source>
</evidence>
<proteinExistence type="predicted"/>
<dbReference type="PROSITE" id="PS01186">
    <property type="entry name" value="EGF_2"/>
    <property type="match status" value="1"/>
</dbReference>
<dbReference type="eggNOG" id="KOG1225">
    <property type="taxonomic scope" value="Eukaryota"/>
</dbReference>
<dbReference type="AlphaFoldDB" id="D8LCI8"/>
<gene>
    <name evidence="4" type="ORF">Esi_0011_0005</name>
</gene>
<comment type="caution">
    <text evidence="2">Lacks conserved residue(s) required for the propagation of feature annotation.</text>
</comment>
<dbReference type="PANTHER" id="PTHR24032">
    <property type="entry name" value="EGF-LIKE DOMAIN-CONTAINING PROTEIN-RELATED-RELATED"/>
    <property type="match status" value="1"/>
</dbReference>
<feature type="disulfide bond" evidence="2">
    <location>
        <begin position="559"/>
        <end position="569"/>
    </location>
</feature>
<dbReference type="OrthoDB" id="18487at2759"/>
<evidence type="ECO:0000313" key="4">
    <source>
        <dbReference type="EMBL" id="CBN79501.1"/>
    </source>
</evidence>
<feature type="disulfide bond" evidence="2">
    <location>
        <begin position="415"/>
        <end position="424"/>
    </location>
</feature>
<sequence>MFGPAQALYDTKLSFDPPEVGYPTEVTFTFTPTYSITEGKFIRLILAGFTRGERNGTAGEDFGFANEEDEGNFGFGWPSDTFRGWWSEGTPEEEYEDSVFSLYTTKTLDADISYTAIIDRMSGLKSSCGHPADHSAFYAWVDDTTTFYKMFGQVDWTIEETEAIPMSCYVAPATLTFDPPLPQTMTHITVGFQPARDLVEGDNVTVNLKGFTSGEGNGTEGRDFLHGDLLLAGESSNGSTWLASWEEGTYVEGERGYEDSMLRLQALAPIPAGELHEVTVYRSNGIRAQCGMGENETTSTISVVSSSDPPWNSTGEFTFSQAVGPGCRELNYCSGQGECDYCRQRCDCPEGFGSPSELLHAPDVARDCSEMTCPSGVSWGPVLAGSPRPDPETSHAMAECSNMGTCIRSFGICLCETGYAGRACERYACPEDCSGNGACRNMREMGMMRTAEPLVNSSTEASSSSRGDSADGFEVVYGWDSPEGTATWESRSVFGCVCDSSWEVGLGRGQTQQAQYFGPDCSMLHCPTGDDPDTLIDETDCENKTADGGRGVGSAGNLCHVDCSNRGICDYTTGVCSCFDGYHGQASQQR</sequence>
<dbReference type="EMBL" id="FN649734">
    <property type="protein sequence ID" value="CBN79501.1"/>
    <property type="molecule type" value="Genomic_DNA"/>
</dbReference>
<feature type="domain" description="EGF-like" evidence="3">
    <location>
        <begin position="389"/>
        <end position="425"/>
    </location>
</feature>
<accession>D8LCI8</accession>
<evidence type="ECO:0000313" key="5">
    <source>
        <dbReference type="Proteomes" id="UP000002630"/>
    </source>
</evidence>
<dbReference type="PROSITE" id="PS50026">
    <property type="entry name" value="EGF_3"/>
    <property type="match status" value="2"/>
</dbReference>
<dbReference type="PROSITE" id="PS00022">
    <property type="entry name" value="EGF_1"/>
    <property type="match status" value="1"/>
</dbReference>
<dbReference type="InterPro" id="IPR013111">
    <property type="entry name" value="EGF_extracell"/>
</dbReference>